<name>A0A154MMT4_9PSEU</name>
<sequence length="55" mass="6323">MTQVAKRQFSVYLPADLIRRVKHASVDADESLSAFVERVLEDHLRQSHSPSEERS</sequence>
<dbReference type="OrthoDB" id="9033039at2"/>
<dbReference type="SUPFAM" id="SSF47598">
    <property type="entry name" value="Ribbon-helix-helix"/>
    <property type="match status" value="1"/>
</dbReference>
<dbReference type="RefSeq" id="WP_061982786.1">
    <property type="nucleotide sequence ID" value="NZ_FOPQ01000020.1"/>
</dbReference>
<dbReference type="Proteomes" id="UP000186883">
    <property type="component" value="Unassembled WGS sequence"/>
</dbReference>
<reference evidence="2 4" key="2">
    <citation type="submission" date="2016-11" db="EMBL/GenBank/DDBJ databases">
        <title>Genome sequencing of Amycolatopsis regifaucium.</title>
        <authorList>
            <person name="Mayilraj S."/>
            <person name="Kaur N."/>
        </authorList>
    </citation>
    <scope>NUCLEOTIDE SEQUENCE [LARGE SCALE GENOMIC DNA]</scope>
    <source>
        <strain evidence="2 4">GY080</strain>
    </source>
</reference>
<evidence type="ECO:0000313" key="4">
    <source>
        <dbReference type="Proteomes" id="UP000186883"/>
    </source>
</evidence>
<reference evidence="1 3" key="1">
    <citation type="submission" date="2015-12" db="EMBL/GenBank/DDBJ databases">
        <title>Amycolatopsis regifaucium genome sequencing and assembly.</title>
        <authorList>
            <person name="Mayilraj S."/>
        </authorList>
    </citation>
    <scope>NUCLEOTIDE SEQUENCE [LARGE SCALE GENOMIC DNA]</scope>
    <source>
        <strain evidence="1 3">GY080</strain>
    </source>
</reference>
<dbReference type="GO" id="GO:0006355">
    <property type="term" value="P:regulation of DNA-templated transcription"/>
    <property type="evidence" value="ECO:0007669"/>
    <property type="project" value="InterPro"/>
</dbReference>
<organism evidence="1 3">
    <name type="scientific">Amycolatopsis regifaucium</name>
    <dbReference type="NCBI Taxonomy" id="546365"/>
    <lineage>
        <taxon>Bacteria</taxon>
        <taxon>Bacillati</taxon>
        <taxon>Actinomycetota</taxon>
        <taxon>Actinomycetes</taxon>
        <taxon>Pseudonocardiales</taxon>
        <taxon>Pseudonocardiaceae</taxon>
        <taxon>Amycolatopsis</taxon>
    </lineage>
</organism>
<dbReference type="InterPro" id="IPR013321">
    <property type="entry name" value="Arc_rbn_hlx_hlx"/>
</dbReference>
<gene>
    <name evidence="2" type="ORF">ATP06_0209840</name>
    <name evidence="1" type="ORF">AVL48_30955</name>
</gene>
<evidence type="ECO:0000313" key="1">
    <source>
        <dbReference type="EMBL" id="KZB85380.1"/>
    </source>
</evidence>
<dbReference type="Gene3D" id="1.10.1220.10">
    <property type="entry name" value="Met repressor-like"/>
    <property type="match status" value="1"/>
</dbReference>
<accession>A0A154MMT4</accession>
<evidence type="ECO:0000313" key="3">
    <source>
        <dbReference type="Proteomes" id="UP000076321"/>
    </source>
</evidence>
<keyword evidence="4" id="KW-1185">Reference proteome</keyword>
<dbReference type="EMBL" id="LQCI01000011">
    <property type="protein sequence ID" value="KZB85380.1"/>
    <property type="molecule type" value="Genomic_DNA"/>
</dbReference>
<protein>
    <submittedName>
        <fullName evidence="1">CopG family transcriptional regulator</fullName>
    </submittedName>
</protein>
<evidence type="ECO:0000313" key="2">
    <source>
        <dbReference type="EMBL" id="OKA09012.1"/>
    </source>
</evidence>
<dbReference type="InterPro" id="IPR010985">
    <property type="entry name" value="Ribbon_hlx_hlx"/>
</dbReference>
<dbReference type="AlphaFoldDB" id="A0A154MMT4"/>
<proteinExistence type="predicted"/>
<dbReference type="EMBL" id="LOBU02000009">
    <property type="protein sequence ID" value="OKA09012.1"/>
    <property type="molecule type" value="Genomic_DNA"/>
</dbReference>
<comment type="caution">
    <text evidence="1">The sequence shown here is derived from an EMBL/GenBank/DDBJ whole genome shotgun (WGS) entry which is preliminary data.</text>
</comment>
<dbReference type="Proteomes" id="UP000076321">
    <property type="component" value="Unassembled WGS sequence"/>
</dbReference>